<sequence length="136" mass="15849">MPKEETTPSESEWAVMEILWEEENCLTSAEIIEKLQGSMASKMVRVLLNRLYKKKIIDYVSDKKDARVYRYFPLKSREKCLQEKSRRFADSYFSGSGANAFAALLRNITLTEEQIQELEGIIEENKGKHSEGRRKH</sequence>
<dbReference type="Proteomes" id="UP000304953">
    <property type="component" value="Unassembled WGS sequence"/>
</dbReference>
<keyword evidence="2" id="KW-1185">Reference proteome</keyword>
<protein>
    <submittedName>
        <fullName evidence="1">BlaI/MecI/CopY family transcriptional regulator</fullName>
    </submittedName>
</protein>
<evidence type="ECO:0000313" key="1">
    <source>
        <dbReference type="EMBL" id="TGY98239.1"/>
    </source>
</evidence>
<comment type="caution">
    <text evidence="1">The sequence shown here is derived from an EMBL/GenBank/DDBJ whole genome shotgun (WGS) entry which is preliminary data.</text>
</comment>
<evidence type="ECO:0000313" key="2">
    <source>
        <dbReference type="Proteomes" id="UP000304953"/>
    </source>
</evidence>
<accession>A0AC61S1D4</accession>
<gene>
    <name evidence="1" type="ORF">E5329_00175</name>
</gene>
<dbReference type="EMBL" id="SRYA01000001">
    <property type="protein sequence ID" value="TGY98239.1"/>
    <property type="molecule type" value="Genomic_DNA"/>
</dbReference>
<organism evidence="1 2">
    <name type="scientific">Petralouisia muris</name>
    <dbReference type="NCBI Taxonomy" id="3032872"/>
    <lineage>
        <taxon>Bacteria</taxon>
        <taxon>Bacillati</taxon>
        <taxon>Bacillota</taxon>
        <taxon>Clostridia</taxon>
        <taxon>Lachnospirales</taxon>
        <taxon>Lachnospiraceae</taxon>
        <taxon>Petralouisia</taxon>
    </lineage>
</organism>
<reference evidence="1" key="1">
    <citation type="submission" date="2019-04" db="EMBL/GenBank/DDBJ databases">
        <title>Microbes associate with the intestines of laboratory mice.</title>
        <authorList>
            <person name="Navarre W."/>
            <person name="Wong E."/>
            <person name="Huang K."/>
            <person name="Tropini C."/>
            <person name="Ng K."/>
            <person name="Yu B."/>
        </authorList>
    </citation>
    <scope>NUCLEOTIDE SEQUENCE</scope>
    <source>
        <strain evidence="1">NM01_1-7b</strain>
    </source>
</reference>
<proteinExistence type="predicted"/>
<name>A0AC61S1D4_9FIRM</name>